<evidence type="ECO:0000259" key="1">
    <source>
        <dbReference type="PROSITE" id="PS51186"/>
    </source>
</evidence>
<dbReference type="PANTHER" id="PTHR43233">
    <property type="entry name" value="FAMILY N-ACETYLTRANSFERASE, PUTATIVE (AFU_ORTHOLOGUE AFUA_6G03350)-RELATED"/>
    <property type="match status" value="1"/>
</dbReference>
<dbReference type="PROSITE" id="PS51186">
    <property type="entry name" value="GNAT"/>
    <property type="match status" value="1"/>
</dbReference>
<keyword evidence="3" id="KW-1185">Reference proteome</keyword>
<dbReference type="PANTHER" id="PTHR43233:SF1">
    <property type="entry name" value="FAMILY N-ACETYLTRANSFERASE, PUTATIVE (AFU_ORTHOLOGUE AFUA_6G03350)-RELATED"/>
    <property type="match status" value="1"/>
</dbReference>
<proteinExistence type="predicted"/>
<sequence>MEIRTDLQQMDLDAVYRFLSEHSAWAKGLPRAVFDKSLQHSLCFAGWDQGQQVAFARVITDHATFAYLVDVYVEENVRGRGYSKLLMQQLLAHPELQHLRRFVLVSSSARGLYQQFGFSALAKPETYMEILQPDLYLRMSKDKPTD</sequence>
<dbReference type="InterPro" id="IPR000182">
    <property type="entry name" value="GNAT_dom"/>
</dbReference>
<organism evidence="2 3">
    <name type="scientific">Undibacterium squillarum</name>
    <dbReference type="NCBI Taxonomy" id="1131567"/>
    <lineage>
        <taxon>Bacteria</taxon>
        <taxon>Pseudomonadati</taxon>
        <taxon>Pseudomonadota</taxon>
        <taxon>Betaproteobacteria</taxon>
        <taxon>Burkholderiales</taxon>
        <taxon>Oxalobacteraceae</taxon>
        <taxon>Undibacterium</taxon>
    </lineage>
</organism>
<evidence type="ECO:0000313" key="2">
    <source>
        <dbReference type="EMBL" id="GGX52289.1"/>
    </source>
</evidence>
<dbReference type="InterPro" id="IPR053144">
    <property type="entry name" value="Acetyltransferase_Butenolide"/>
</dbReference>
<dbReference type="CDD" id="cd04301">
    <property type="entry name" value="NAT_SF"/>
    <property type="match status" value="1"/>
</dbReference>
<reference evidence="3" key="1">
    <citation type="journal article" date="2019" name="Int. J. Syst. Evol. Microbiol.">
        <title>The Global Catalogue of Microorganisms (GCM) 10K type strain sequencing project: providing services to taxonomists for standard genome sequencing and annotation.</title>
        <authorList>
            <consortium name="The Broad Institute Genomics Platform"/>
            <consortium name="The Broad Institute Genome Sequencing Center for Infectious Disease"/>
            <person name="Wu L."/>
            <person name="Ma J."/>
        </authorList>
    </citation>
    <scope>NUCLEOTIDE SEQUENCE [LARGE SCALE GENOMIC DNA]</scope>
    <source>
        <strain evidence="3">KCTC 23917</strain>
    </source>
</reference>
<dbReference type="Proteomes" id="UP000653343">
    <property type="component" value="Unassembled WGS sequence"/>
</dbReference>
<accession>A0ABQ2Y2U1</accession>
<dbReference type="Gene3D" id="3.40.630.30">
    <property type="match status" value="1"/>
</dbReference>
<protein>
    <submittedName>
        <fullName evidence="2">N-acetyltransferase</fullName>
    </submittedName>
</protein>
<name>A0ABQ2Y2U1_9BURK</name>
<dbReference type="RefSeq" id="WP_189358600.1">
    <property type="nucleotide sequence ID" value="NZ_BMYU01000011.1"/>
</dbReference>
<gene>
    <name evidence="2" type="ORF">GCM10010946_33650</name>
</gene>
<feature type="domain" description="N-acetyltransferase" evidence="1">
    <location>
        <begin position="1"/>
        <end position="144"/>
    </location>
</feature>
<evidence type="ECO:0000313" key="3">
    <source>
        <dbReference type="Proteomes" id="UP000653343"/>
    </source>
</evidence>
<dbReference type="Pfam" id="PF00583">
    <property type="entry name" value="Acetyltransf_1"/>
    <property type="match status" value="1"/>
</dbReference>
<dbReference type="InterPro" id="IPR016181">
    <property type="entry name" value="Acyl_CoA_acyltransferase"/>
</dbReference>
<dbReference type="EMBL" id="BMYU01000011">
    <property type="protein sequence ID" value="GGX52289.1"/>
    <property type="molecule type" value="Genomic_DNA"/>
</dbReference>
<comment type="caution">
    <text evidence="2">The sequence shown here is derived from an EMBL/GenBank/DDBJ whole genome shotgun (WGS) entry which is preliminary data.</text>
</comment>
<dbReference type="SUPFAM" id="SSF55729">
    <property type="entry name" value="Acyl-CoA N-acyltransferases (Nat)"/>
    <property type="match status" value="1"/>
</dbReference>